<evidence type="ECO:0000313" key="5">
    <source>
        <dbReference type="Proteomes" id="UP000255467"/>
    </source>
</evidence>
<keyword evidence="5" id="KW-1185">Reference proteome</keyword>
<feature type="region of interest" description="Disordered" evidence="1">
    <location>
        <begin position="241"/>
        <end position="273"/>
    </location>
</feature>
<sequence length="380" mass="40632">MVSPSRSSASRRRREDAGKFFTGVLILLGLVASVFLVFSDNVQFVRIGLVAALWAAAIGALAATRYRREAAVDKAKVGDLQKVYHLQLEREVAARREYELGVESRVRQEVGADAAELAALRAELTVLRESLQRLFDGNLDYDRPALRADAVRVQELPGSPATASLGAANDNWEDATPWDPWESRHPVTPVFEPDHPEPPAFASPDDEPVTAETAAVSAADYDQARAEYAAIREQADRAAAFGPAPADDFDPFDDSKNRAAAALDPGISGGIDIDGAETAAAADLDAPAVNGKFVPVSGPPEGEFDDADSADGDRAATASDTPEEPPTRTPPHPTNGAHPTPMGTASTRRRRRADEDSDSDNGRRLSVAEIMANLRSEGDR</sequence>
<accession>A0A378YGM9</accession>
<feature type="compositionally biased region" description="Low complexity" evidence="1">
    <location>
        <begin position="264"/>
        <end position="273"/>
    </location>
</feature>
<feature type="transmembrane region" description="Helical" evidence="2">
    <location>
        <begin position="20"/>
        <end position="38"/>
    </location>
</feature>
<keyword evidence="2" id="KW-1133">Transmembrane helix</keyword>
<dbReference type="Pfam" id="PF20570">
    <property type="entry name" value="DUF6779"/>
    <property type="match status" value="1"/>
</dbReference>
<keyword evidence="2" id="KW-0812">Transmembrane</keyword>
<dbReference type="EMBL" id="UGRY01000002">
    <property type="protein sequence ID" value="SUA75577.1"/>
    <property type="molecule type" value="Genomic_DNA"/>
</dbReference>
<evidence type="ECO:0000313" key="4">
    <source>
        <dbReference type="EMBL" id="SUA75577.1"/>
    </source>
</evidence>
<dbReference type="InterPro" id="IPR046706">
    <property type="entry name" value="DUF6779"/>
</dbReference>
<dbReference type="RefSeq" id="WP_051036730.1">
    <property type="nucleotide sequence ID" value="NZ_UGRY01000002.1"/>
</dbReference>
<dbReference type="Proteomes" id="UP000255467">
    <property type="component" value="Unassembled WGS sequence"/>
</dbReference>
<dbReference type="AlphaFoldDB" id="A0A378YGM9"/>
<evidence type="ECO:0000259" key="3">
    <source>
        <dbReference type="Pfam" id="PF20570"/>
    </source>
</evidence>
<gene>
    <name evidence="4" type="ORF">NCTC1934_02146</name>
</gene>
<keyword evidence="2" id="KW-0472">Membrane</keyword>
<name>A0A378YGM9_9NOCA</name>
<feature type="domain" description="DUF6779" evidence="3">
    <location>
        <begin position="46"/>
        <end position="152"/>
    </location>
</feature>
<dbReference type="STRING" id="1406858.GCA_000710895_06039"/>
<reference evidence="4 5" key="1">
    <citation type="submission" date="2018-06" db="EMBL/GenBank/DDBJ databases">
        <authorList>
            <consortium name="Pathogen Informatics"/>
            <person name="Doyle S."/>
        </authorList>
    </citation>
    <scope>NUCLEOTIDE SEQUENCE [LARGE SCALE GENOMIC DNA]</scope>
    <source>
        <strain evidence="4 5">NCTC1934</strain>
    </source>
</reference>
<evidence type="ECO:0000256" key="2">
    <source>
        <dbReference type="SAM" id="Phobius"/>
    </source>
</evidence>
<feature type="region of interest" description="Disordered" evidence="1">
    <location>
        <begin position="290"/>
        <end position="380"/>
    </location>
</feature>
<proteinExistence type="predicted"/>
<organism evidence="4 5">
    <name type="scientific">Nocardia otitidiscaviarum</name>
    <dbReference type="NCBI Taxonomy" id="1823"/>
    <lineage>
        <taxon>Bacteria</taxon>
        <taxon>Bacillati</taxon>
        <taxon>Actinomycetota</taxon>
        <taxon>Actinomycetes</taxon>
        <taxon>Mycobacteriales</taxon>
        <taxon>Nocardiaceae</taxon>
        <taxon>Nocardia</taxon>
    </lineage>
</organism>
<evidence type="ECO:0000256" key="1">
    <source>
        <dbReference type="SAM" id="MobiDB-lite"/>
    </source>
</evidence>
<protein>
    <recommendedName>
        <fullName evidence="3">DUF6779 domain-containing protein</fullName>
    </recommendedName>
</protein>
<feature type="transmembrane region" description="Helical" evidence="2">
    <location>
        <begin position="44"/>
        <end position="64"/>
    </location>
</feature>